<keyword evidence="4" id="KW-0479">Metal-binding</keyword>
<name>A0A6A6WCK4_9PEZI</name>
<comment type="catalytic activity">
    <reaction evidence="9">
        <text>feruloyl-polysaccharide + H2O = ferulate + polysaccharide.</text>
        <dbReference type="EC" id="3.1.1.73"/>
    </reaction>
</comment>
<dbReference type="InterPro" id="IPR011118">
    <property type="entry name" value="Tannase/feruloyl_esterase"/>
</dbReference>
<dbReference type="EC" id="3.1.1.-" evidence="10"/>
<dbReference type="GeneID" id="54484792"/>
<evidence type="ECO:0000256" key="2">
    <source>
        <dbReference type="ARBA" id="ARBA00022487"/>
    </source>
</evidence>
<dbReference type="Proteomes" id="UP000799437">
    <property type="component" value="Unassembled WGS sequence"/>
</dbReference>
<evidence type="ECO:0000256" key="9">
    <source>
        <dbReference type="ARBA" id="ARBA00034075"/>
    </source>
</evidence>
<evidence type="ECO:0000256" key="4">
    <source>
        <dbReference type="ARBA" id="ARBA00022723"/>
    </source>
</evidence>
<keyword evidence="2" id="KW-0719">Serine esterase</keyword>
<dbReference type="GO" id="GO:0045493">
    <property type="term" value="P:xylan catabolic process"/>
    <property type="evidence" value="ECO:0007669"/>
    <property type="project" value="UniProtKB-KW"/>
</dbReference>
<dbReference type="OrthoDB" id="3039123at2759"/>
<keyword evidence="7" id="KW-0106">Calcium</keyword>
<dbReference type="PANTHER" id="PTHR33938">
    <property type="entry name" value="FERULOYL ESTERASE B-RELATED"/>
    <property type="match status" value="1"/>
</dbReference>
<gene>
    <name evidence="11" type="ORF">EJ05DRAFT_475101</name>
</gene>
<comment type="similarity">
    <text evidence="1 10">Belongs to the tannase family.</text>
</comment>
<evidence type="ECO:0000256" key="6">
    <source>
        <dbReference type="ARBA" id="ARBA00022801"/>
    </source>
</evidence>
<dbReference type="SUPFAM" id="SSF53474">
    <property type="entry name" value="alpha/beta-Hydrolases"/>
    <property type="match status" value="1"/>
</dbReference>
<evidence type="ECO:0000256" key="8">
    <source>
        <dbReference type="ARBA" id="ARBA00023157"/>
    </source>
</evidence>
<dbReference type="InterPro" id="IPR029058">
    <property type="entry name" value="AB_hydrolase_fold"/>
</dbReference>
<keyword evidence="3" id="KW-0119">Carbohydrate metabolism</keyword>
<dbReference type="EMBL" id="ML996570">
    <property type="protein sequence ID" value="KAF2758841.1"/>
    <property type="molecule type" value="Genomic_DNA"/>
</dbReference>
<accession>A0A6A6WCK4</accession>
<dbReference type="RefSeq" id="XP_033601292.1">
    <property type="nucleotide sequence ID" value="XM_033743738.1"/>
</dbReference>
<evidence type="ECO:0000313" key="12">
    <source>
        <dbReference type="Proteomes" id="UP000799437"/>
    </source>
</evidence>
<keyword evidence="3" id="KW-0858">Xylan degradation</keyword>
<dbReference type="PANTHER" id="PTHR33938:SF15">
    <property type="entry name" value="FERULOYL ESTERASE B-RELATED"/>
    <property type="match status" value="1"/>
</dbReference>
<keyword evidence="8" id="KW-1015">Disulfide bond</keyword>
<dbReference type="GO" id="GO:0030600">
    <property type="term" value="F:feruloyl esterase activity"/>
    <property type="evidence" value="ECO:0007669"/>
    <property type="project" value="UniProtKB-EC"/>
</dbReference>
<dbReference type="Pfam" id="PF07519">
    <property type="entry name" value="Tannase"/>
    <property type="match status" value="2"/>
</dbReference>
<organism evidence="11 12">
    <name type="scientific">Pseudovirgaria hyperparasitica</name>
    <dbReference type="NCBI Taxonomy" id="470096"/>
    <lineage>
        <taxon>Eukaryota</taxon>
        <taxon>Fungi</taxon>
        <taxon>Dikarya</taxon>
        <taxon>Ascomycota</taxon>
        <taxon>Pezizomycotina</taxon>
        <taxon>Dothideomycetes</taxon>
        <taxon>Dothideomycetes incertae sedis</taxon>
        <taxon>Acrospermales</taxon>
        <taxon>Acrospermaceae</taxon>
        <taxon>Pseudovirgaria</taxon>
    </lineage>
</organism>
<sequence>MHTGVIVGKEVTAGLYGKAHSKSYYLGCSTGGRQGFKAVQEYADDFDGVVAGAPALDFTNLINWSGSFYGKTGAPNSTTFLSTEQRFLVNEMVLAQCDALDGSVDGLIEDPSLCNPRPEALICSTTTTSSTDCLSSAQVASVRDLFSPLYGQNGSLLYPRLEPGADAFAPGGLGLIVNGSPFPYTVDWYRYVVYNDATFDAGKLTAADYAACNAKTPYISTWKGDLTAFQQRGGKVLTYHGTVDSLISLDNSARYYEHVSRTMSLPSSALDHFYRYFRISGMAHCSGGPGAWQIGNQAVGNATLEAEGNVLMAMVRWVEEGVGPETVTGTKFVNDSKVLGVEFRRRHCRYPQRNVFQGGDAKSADSWRCV</sequence>
<protein>
    <recommendedName>
        <fullName evidence="10">Carboxylic ester hydrolase</fullName>
        <ecNumber evidence="10">3.1.1.-</ecNumber>
    </recommendedName>
</protein>
<proteinExistence type="inferred from homology"/>
<keyword evidence="6 10" id="KW-0378">Hydrolase</keyword>
<evidence type="ECO:0000313" key="11">
    <source>
        <dbReference type="EMBL" id="KAF2758841.1"/>
    </source>
</evidence>
<evidence type="ECO:0000256" key="7">
    <source>
        <dbReference type="ARBA" id="ARBA00022837"/>
    </source>
</evidence>
<dbReference type="AlphaFoldDB" id="A0A6A6WCK4"/>
<evidence type="ECO:0000256" key="10">
    <source>
        <dbReference type="RuleBase" id="RU361238"/>
    </source>
</evidence>
<reference evidence="11" key="1">
    <citation type="journal article" date="2020" name="Stud. Mycol.">
        <title>101 Dothideomycetes genomes: a test case for predicting lifestyles and emergence of pathogens.</title>
        <authorList>
            <person name="Haridas S."/>
            <person name="Albert R."/>
            <person name="Binder M."/>
            <person name="Bloem J."/>
            <person name="Labutti K."/>
            <person name="Salamov A."/>
            <person name="Andreopoulos B."/>
            <person name="Baker S."/>
            <person name="Barry K."/>
            <person name="Bills G."/>
            <person name="Bluhm B."/>
            <person name="Cannon C."/>
            <person name="Castanera R."/>
            <person name="Culley D."/>
            <person name="Daum C."/>
            <person name="Ezra D."/>
            <person name="Gonzalez J."/>
            <person name="Henrissat B."/>
            <person name="Kuo A."/>
            <person name="Liang C."/>
            <person name="Lipzen A."/>
            <person name="Lutzoni F."/>
            <person name="Magnuson J."/>
            <person name="Mondo S."/>
            <person name="Nolan M."/>
            <person name="Ohm R."/>
            <person name="Pangilinan J."/>
            <person name="Park H.-J."/>
            <person name="Ramirez L."/>
            <person name="Alfaro M."/>
            <person name="Sun H."/>
            <person name="Tritt A."/>
            <person name="Yoshinaga Y."/>
            <person name="Zwiers L.-H."/>
            <person name="Turgeon B."/>
            <person name="Goodwin S."/>
            <person name="Spatafora J."/>
            <person name="Crous P."/>
            <person name="Grigoriev I."/>
        </authorList>
    </citation>
    <scope>NUCLEOTIDE SEQUENCE</scope>
    <source>
        <strain evidence="11">CBS 121739</strain>
    </source>
</reference>
<keyword evidence="12" id="KW-1185">Reference proteome</keyword>
<evidence type="ECO:0000256" key="1">
    <source>
        <dbReference type="ARBA" id="ARBA00006249"/>
    </source>
</evidence>
<keyword evidence="3" id="KW-0624">Polysaccharide degradation</keyword>
<evidence type="ECO:0000256" key="3">
    <source>
        <dbReference type="ARBA" id="ARBA00022651"/>
    </source>
</evidence>
<dbReference type="GO" id="GO:0046872">
    <property type="term" value="F:metal ion binding"/>
    <property type="evidence" value="ECO:0007669"/>
    <property type="project" value="UniProtKB-KW"/>
</dbReference>
<keyword evidence="5" id="KW-0732">Signal</keyword>
<evidence type="ECO:0000256" key="5">
    <source>
        <dbReference type="ARBA" id="ARBA00022729"/>
    </source>
</evidence>